<dbReference type="PANTHER" id="PTHR10887">
    <property type="entry name" value="DNA2/NAM7 HELICASE FAMILY"/>
    <property type="match status" value="1"/>
</dbReference>
<feature type="region of interest" description="Disordered" evidence="1">
    <location>
        <begin position="37"/>
        <end position="73"/>
    </location>
</feature>
<dbReference type="PANTHER" id="PTHR10887:SF364">
    <property type="entry name" value="REGULATOR OF NONSENSE TRANSCRIPTS 1"/>
    <property type="match status" value="1"/>
</dbReference>
<dbReference type="Pfam" id="PF13086">
    <property type="entry name" value="AAA_11"/>
    <property type="match status" value="1"/>
</dbReference>
<dbReference type="AlphaFoldDB" id="A0ABD3DZ86"/>
<dbReference type="InterPro" id="IPR041677">
    <property type="entry name" value="DNA2/NAM7_AAA_11"/>
</dbReference>
<feature type="compositionally biased region" description="Polar residues" evidence="1">
    <location>
        <begin position="60"/>
        <end position="71"/>
    </location>
</feature>
<dbReference type="InterPro" id="IPR045055">
    <property type="entry name" value="DNA2/NAM7-like"/>
</dbReference>
<comment type="caution">
    <text evidence="3">The sequence shown here is derived from an EMBL/GenBank/DDBJ whole genome shotgun (WGS) entry which is preliminary data.</text>
</comment>
<name>A0ABD3DZ86_9LAMI</name>
<evidence type="ECO:0000313" key="3">
    <source>
        <dbReference type="EMBL" id="KAL3646136.1"/>
    </source>
</evidence>
<organism evidence="3 4">
    <name type="scientific">Castilleja foliolosa</name>
    <dbReference type="NCBI Taxonomy" id="1961234"/>
    <lineage>
        <taxon>Eukaryota</taxon>
        <taxon>Viridiplantae</taxon>
        <taxon>Streptophyta</taxon>
        <taxon>Embryophyta</taxon>
        <taxon>Tracheophyta</taxon>
        <taxon>Spermatophyta</taxon>
        <taxon>Magnoliopsida</taxon>
        <taxon>eudicotyledons</taxon>
        <taxon>Gunneridae</taxon>
        <taxon>Pentapetalae</taxon>
        <taxon>asterids</taxon>
        <taxon>lamiids</taxon>
        <taxon>Lamiales</taxon>
        <taxon>Orobanchaceae</taxon>
        <taxon>Pedicularideae</taxon>
        <taxon>Castillejinae</taxon>
        <taxon>Castilleja</taxon>
    </lineage>
</organism>
<gene>
    <name evidence="3" type="ORF">CASFOL_011316</name>
</gene>
<accession>A0ABD3DZ86</accession>
<dbReference type="EMBL" id="JAVIJP010000013">
    <property type="protein sequence ID" value="KAL3646136.1"/>
    <property type="molecule type" value="Genomic_DNA"/>
</dbReference>
<keyword evidence="4" id="KW-1185">Reference proteome</keyword>
<dbReference type="InterPro" id="IPR027417">
    <property type="entry name" value="P-loop_NTPase"/>
</dbReference>
<dbReference type="Gene3D" id="2.40.30.230">
    <property type="match status" value="1"/>
</dbReference>
<evidence type="ECO:0000259" key="2">
    <source>
        <dbReference type="Pfam" id="PF13086"/>
    </source>
</evidence>
<evidence type="ECO:0000256" key="1">
    <source>
        <dbReference type="SAM" id="MobiDB-lite"/>
    </source>
</evidence>
<evidence type="ECO:0000313" key="4">
    <source>
        <dbReference type="Proteomes" id="UP001632038"/>
    </source>
</evidence>
<dbReference type="SUPFAM" id="SSF52540">
    <property type="entry name" value="P-loop containing nucleoside triphosphate hydrolases"/>
    <property type="match status" value="1"/>
</dbReference>
<proteinExistence type="predicted"/>
<dbReference type="Proteomes" id="UP001632038">
    <property type="component" value="Unassembled WGS sequence"/>
</dbReference>
<dbReference type="Gene3D" id="3.40.50.300">
    <property type="entry name" value="P-loop containing nucleotide triphosphate hydrolases"/>
    <property type="match status" value="1"/>
</dbReference>
<protein>
    <recommendedName>
        <fullName evidence="2">DNA2/NAM7 helicase helicase domain-containing protein</fullName>
    </recommendedName>
</protein>
<reference evidence="4" key="1">
    <citation type="journal article" date="2024" name="IScience">
        <title>Strigolactones Initiate the Formation of Haustorium-like Structures in Castilleja.</title>
        <authorList>
            <person name="Buerger M."/>
            <person name="Peterson D."/>
            <person name="Chory J."/>
        </authorList>
    </citation>
    <scope>NUCLEOTIDE SEQUENCE [LARGE SCALE GENOMIC DNA]</scope>
</reference>
<feature type="domain" description="DNA2/NAM7 helicase helicase" evidence="2">
    <location>
        <begin position="263"/>
        <end position="301"/>
    </location>
</feature>
<sequence length="407" mass="45822">MAKFIKRSSIEEVADIDCFGCFGFSFLREPKKAVEPRRGMMGNNTSRELLLDDDEEEEGSYNNNSDMSDTGNGEDYDFQSPRSFLLRKHTLSFDRRTTMDTRLLTNMSMNVRLVLAAMGSVLYRSRADGKHYAIKAFHKSHLNARAHAPWHSVGHVIKLTAQEEVALELGNSKGVPVDTSASFDRMQGAMKIFAVDETSVSGYIYHHLLGHEVEMQMVRNTLPRRFGAPGLPELIASQVSVCAPSNVAVDQLAVKISATGLKVLIDESTQATEPECLIPLVLGVKQVVLDGDHCQLGPVIMCKKAARAGLAQSLFERLVLLGVTINERQSPAIAFPWPVPNRPMFFYVQFVLWRVDSTTHVEKSSTYLIDAMWQRQFPVLDNFSHLLIFTEENHEWINFYTLKQHLD</sequence>